<reference evidence="1" key="1">
    <citation type="journal article" date="2019" name="Science">
        <title>Mutation of a bHLH transcription factor allowed almond domestication.</title>
        <authorList>
            <person name="Sanchez-Perez R."/>
            <person name="Pavan S."/>
            <person name="Mazzeo R."/>
            <person name="Moldovan C."/>
            <person name="Aiese Cigliano R."/>
            <person name="Del Cueto J."/>
            <person name="Ricciardi F."/>
            <person name="Lotti C."/>
            <person name="Ricciardi L."/>
            <person name="Dicenta F."/>
            <person name="Lopez-Marques R.L."/>
            <person name="Lindberg Moller B."/>
        </authorList>
    </citation>
    <scope>NUCLEOTIDE SEQUENCE</scope>
</reference>
<gene>
    <name evidence="1" type="ORF">Prudu_016847</name>
</gene>
<protein>
    <submittedName>
        <fullName evidence="1">Ribonuclease H-like superfamily protein</fullName>
    </submittedName>
</protein>
<name>A0A4Y1RMM5_PRUDU</name>
<dbReference type="PANTHER" id="PTHR33116:SF86">
    <property type="entry name" value="REVERSE TRANSCRIPTASE DOMAIN-CONTAINING PROTEIN"/>
    <property type="match status" value="1"/>
</dbReference>
<dbReference type="EMBL" id="AP019302">
    <property type="protein sequence ID" value="BBH05459.1"/>
    <property type="molecule type" value="Genomic_DNA"/>
</dbReference>
<organism evidence="1">
    <name type="scientific">Prunus dulcis</name>
    <name type="common">Almond</name>
    <name type="synonym">Amygdalus dulcis</name>
    <dbReference type="NCBI Taxonomy" id="3755"/>
    <lineage>
        <taxon>Eukaryota</taxon>
        <taxon>Viridiplantae</taxon>
        <taxon>Streptophyta</taxon>
        <taxon>Embryophyta</taxon>
        <taxon>Tracheophyta</taxon>
        <taxon>Spermatophyta</taxon>
        <taxon>Magnoliopsida</taxon>
        <taxon>eudicotyledons</taxon>
        <taxon>Gunneridae</taxon>
        <taxon>Pentapetalae</taxon>
        <taxon>rosids</taxon>
        <taxon>fabids</taxon>
        <taxon>Rosales</taxon>
        <taxon>Rosaceae</taxon>
        <taxon>Amygdaloideae</taxon>
        <taxon>Amygdaleae</taxon>
        <taxon>Prunus</taxon>
    </lineage>
</organism>
<dbReference type="PANTHER" id="PTHR33116">
    <property type="entry name" value="REVERSE TRANSCRIPTASE ZINC-BINDING DOMAIN-CONTAINING PROTEIN-RELATED-RELATED"/>
    <property type="match status" value="1"/>
</dbReference>
<accession>A0A4Y1RMM5</accession>
<dbReference type="AlphaFoldDB" id="A0A4Y1RMM5"/>
<proteinExistence type="predicted"/>
<evidence type="ECO:0000313" key="1">
    <source>
        <dbReference type="EMBL" id="BBH05459.1"/>
    </source>
</evidence>
<sequence>MNIGTRCHASNDVEIGFDSEWVKRIMDCLTTVIFSVLWKGNPFGHVIPQRGLRQGYPLSPYLFLMCAEGFSRMLQDAERIGMYEETSGQKINFTKSALTLSPNATAVEKQSLGFAGNSVGLPIVTGRGRKQIFEIVKDRIRKRISRWKEKLLSRAGKEILIKAVLQAMPTYSMSCFRMPKGIWEGHRPSLIRSSLIWGKDLLKVGLLWRVGNGEDI</sequence>